<keyword evidence="1" id="KW-0812">Transmembrane</keyword>
<dbReference type="Proteomes" id="UP000601361">
    <property type="component" value="Unassembled WGS sequence"/>
</dbReference>
<feature type="transmembrane region" description="Helical" evidence="1">
    <location>
        <begin position="202"/>
        <end position="224"/>
    </location>
</feature>
<reference evidence="3" key="1">
    <citation type="journal article" date="2019" name="Int. J. Syst. Evol. Microbiol.">
        <title>The Global Catalogue of Microorganisms (GCM) 10K type strain sequencing project: providing services to taxonomists for standard genome sequencing and annotation.</title>
        <authorList>
            <consortium name="The Broad Institute Genomics Platform"/>
            <consortium name="The Broad Institute Genome Sequencing Center for Infectious Disease"/>
            <person name="Wu L."/>
            <person name="Ma J."/>
        </authorList>
    </citation>
    <scope>NUCLEOTIDE SEQUENCE [LARGE SCALE GENOMIC DNA]</scope>
    <source>
        <strain evidence="3">CGMCC 1.12990</strain>
    </source>
</reference>
<proteinExistence type="predicted"/>
<feature type="transmembrane region" description="Helical" evidence="1">
    <location>
        <begin position="122"/>
        <end position="145"/>
    </location>
</feature>
<accession>A0ABQ1WMM7</accession>
<evidence type="ECO:0000313" key="2">
    <source>
        <dbReference type="EMBL" id="GGG34532.1"/>
    </source>
</evidence>
<dbReference type="RefSeq" id="WP_188556592.1">
    <property type="nucleotide sequence ID" value="NZ_BMGS01000002.1"/>
</dbReference>
<dbReference type="EMBL" id="BMGS01000002">
    <property type="protein sequence ID" value="GGG34532.1"/>
    <property type="molecule type" value="Genomic_DNA"/>
</dbReference>
<protein>
    <submittedName>
        <fullName evidence="2">Uncharacterized protein</fullName>
    </submittedName>
</protein>
<comment type="caution">
    <text evidence="2">The sequence shown here is derived from an EMBL/GenBank/DDBJ whole genome shotgun (WGS) entry which is preliminary data.</text>
</comment>
<feature type="transmembrane region" description="Helical" evidence="1">
    <location>
        <begin position="65"/>
        <end position="83"/>
    </location>
</feature>
<sequence>MDTWASLHVLNRALEAAPLVPFACAWVRRHQLPYALRPVYYYVGLKAFFYFLDAFSRLVLHNNVYLYHLATIVLVGLLAQAYWRLEPQRFRRLVPVGLCLFGVVALLDATVLNGLFTDVNTYSQAFGCALLLMLALLHVVGLTRGTTQQALEALPEFFLSVAVLVYCSSSIVSYVAINIIYHSGYDVPTLIRLDTLISSPDMVLMSVHMGLLAWMFCFFPLSVLPRQALPAWLHYSRWHQRPYRLLGRPLATLLARHRHWTAA</sequence>
<feature type="transmembrane region" description="Helical" evidence="1">
    <location>
        <begin position="39"/>
        <end position="59"/>
    </location>
</feature>
<keyword evidence="1" id="KW-1133">Transmembrane helix</keyword>
<keyword evidence="3" id="KW-1185">Reference proteome</keyword>
<feature type="transmembrane region" description="Helical" evidence="1">
    <location>
        <begin position="95"/>
        <end position="116"/>
    </location>
</feature>
<keyword evidence="1" id="KW-0472">Membrane</keyword>
<evidence type="ECO:0000313" key="3">
    <source>
        <dbReference type="Proteomes" id="UP000601361"/>
    </source>
</evidence>
<gene>
    <name evidence="2" type="ORF">GCM10011378_08680</name>
</gene>
<feature type="transmembrane region" description="Helical" evidence="1">
    <location>
        <begin position="157"/>
        <end position="182"/>
    </location>
</feature>
<organism evidence="2 3">
    <name type="scientific">Hymenobacter glacieicola</name>
    <dbReference type="NCBI Taxonomy" id="1562124"/>
    <lineage>
        <taxon>Bacteria</taxon>
        <taxon>Pseudomonadati</taxon>
        <taxon>Bacteroidota</taxon>
        <taxon>Cytophagia</taxon>
        <taxon>Cytophagales</taxon>
        <taxon>Hymenobacteraceae</taxon>
        <taxon>Hymenobacter</taxon>
    </lineage>
</organism>
<name>A0ABQ1WMM7_9BACT</name>
<evidence type="ECO:0000256" key="1">
    <source>
        <dbReference type="SAM" id="Phobius"/>
    </source>
</evidence>